<accession>A0ABD3ABQ6</accession>
<dbReference type="AlphaFoldDB" id="A0ABD3ABQ6"/>
<reference evidence="1 2" key="1">
    <citation type="submission" date="2024-11" db="EMBL/GenBank/DDBJ databases">
        <title>A near-complete genome assembly of Cinchona calisaya.</title>
        <authorList>
            <person name="Lian D.C."/>
            <person name="Zhao X.W."/>
            <person name="Wei L."/>
        </authorList>
    </citation>
    <scope>NUCLEOTIDE SEQUENCE [LARGE SCALE GENOMIC DNA]</scope>
    <source>
        <tissue evidence="1">Nenye</tissue>
    </source>
</reference>
<organism evidence="1 2">
    <name type="scientific">Cinchona calisaya</name>
    <dbReference type="NCBI Taxonomy" id="153742"/>
    <lineage>
        <taxon>Eukaryota</taxon>
        <taxon>Viridiplantae</taxon>
        <taxon>Streptophyta</taxon>
        <taxon>Embryophyta</taxon>
        <taxon>Tracheophyta</taxon>
        <taxon>Spermatophyta</taxon>
        <taxon>Magnoliopsida</taxon>
        <taxon>eudicotyledons</taxon>
        <taxon>Gunneridae</taxon>
        <taxon>Pentapetalae</taxon>
        <taxon>asterids</taxon>
        <taxon>lamiids</taxon>
        <taxon>Gentianales</taxon>
        <taxon>Rubiaceae</taxon>
        <taxon>Cinchonoideae</taxon>
        <taxon>Cinchoneae</taxon>
        <taxon>Cinchona</taxon>
    </lineage>
</organism>
<comment type="caution">
    <text evidence="1">The sequence shown here is derived from an EMBL/GenBank/DDBJ whole genome shotgun (WGS) entry which is preliminary data.</text>
</comment>
<keyword evidence="2" id="KW-1185">Reference proteome</keyword>
<dbReference type="EMBL" id="JBJUIK010000004">
    <property type="protein sequence ID" value="KAL3529206.1"/>
    <property type="molecule type" value="Genomic_DNA"/>
</dbReference>
<sequence>AGFGATSSCQPGKLPFSTGGQIAVDLLSMDHFPALNLQVINQEKGNFAGSRTWAQVARATRGGMALQVLPLESSASASVKLRMDDVPEGMAVIGYTGMENVENEVELVDGEVIVATSYEGSEGKGKECSSTRNTPRRILQRVLLSQLNCQ</sequence>
<name>A0ABD3ABQ6_9GENT</name>
<feature type="non-terminal residue" evidence="1">
    <location>
        <position position="1"/>
    </location>
</feature>
<proteinExistence type="predicted"/>
<evidence type="ECO:0000313" key="2">
    <source>
        <dbReference type="Proteomes" id="UP001630127"/>
    </source>
</evidence>
<protein>
    <submittedName>
        <fullName evidence="1">Uncharacterized protein</fullName>
    </submittedName>
</protein>
<dbReference type="Proteomes" id="UP001630127">
    <property type="component" value="Unassembled WGS sequence"/>
</dbReference>
<gene>
    <name evidence="1" type="ORF">ACH5RR_008528</name>
</gene>
<evidence type="ECO:0000313" key="1">
    <source>
        <dbReference type="EMBL" id="KAL3529206.1"/>
    </source>
</evidence>